<proteinExistence type="predicted"/>
<keyword evidence="2" id="KW-0378">Hydrolase</keyword>
<dbReference type="SUPFAM" id="SSF53474">
    <property type="entry name" value="alpha/beta-Hydrolases"/>
    <property type="match status" value="1"/>
</dbReference>
<dbReference type="InterPro" id="IPR029058">
    <property type="entry name" value="AB_hydrolase_fold"/>
</dbReference>
<reference evidence="2 3" key="1">
    <citation type="submission" date="2019-11" db="EMBL/GenBank/DDBJ databases">
        <title>Genome sequences of 17 halophilic strains isolated from different environments.</title>
        <authorList>
            <person name="Furrow R.E."/>
        </authorList>
    </citation>
    <scope>NUCLEOTIDE SEQUENCE [LARGE SCALE GENOMIC DNA]</scope>
    <source>
        <strain evidence="2 3">22505_10_Sand</strain>
    </source>
</reference>
<dbReference type="AlphaFoldDB" id="A0A845DYR0"/>
<name>A0A845DYR0_9BACI</name>
<gene>
    <name evidence="2" type="ORF">GLV98_03595</name>
</gene>
<evidence type="ECO:0000259" key="1">
    <source>
        <dbReference type="Pfam" id="PF12146"/>
    </source>
</evidence>
<dbReference type="InterPro" id="IPR022742">
    <property type="entry name" value="Hydrolase_4"/>
</dbReference>
<organism evidence="2 3">
    <name type="scientific">Halobacillus litoralis</name>
    <dbReference type="NCBI Taxonomy" id="45668"/>
    <lineage>
        <taxon>Bacteria</taxon>
        <taxon>Bacillati</taxon>
        <taxon>Bacillota</taxon>
        <taxon>Bacilli</taxon>
        <taxon>Bacillales</taxon>
        <taxon>Bacillaceae</taxon>
        <taxon>Halobacillus</taxon>
    </lineage>
</organism>
<accession>A0A845DYR0</accession>
<dbReference type="EMBL" id="WMEZ01000001">
    <property type="protein sequence ID" value="MYL48547.1"/>
    <property type="molecule type" value="Genomic_DNA"/>
</dbReference>
<comment type="caution">
    <text evidence="2">The sequence shown here is derived from an EMBL/GenBank/DDBJ whole genome shotgun (WGS) entry which is preliminary data.</text>
</comment>
<feature type="domain" description="Serine aminopeptidase S33" evidence="1">
    <location>
        <begin position="28"/>
        <end position="140"/>
    </location>
</feature>
<dbReference type="RefSeq" id="WP_160912161.1">
    <property type="nucleotide sequence ID" value="NZ_WMEZ01000001.1"/>
</dbReference>
<dbReference type="OrthoDB" id="9780932at2"/>
<dbReference type="Proteomes" id="UP000447393">
    <property type="component" value="Unassembled WGS sequence"/>
</dbReference>
<dbReference type="Pfam" id="PF12146">
    <property type="entry name" value="Hydrolase_4"/>
    <property type="match status" value="1"/>
</dbReference>
<dbReference type="GO" id="GO:0016787">
    <property type="term" value="F:hydrolase activity"/>
    <property type="evidence" value="ECO:0007669"/>
    <property type="project" value="UniProtKB-KW"/>
</dbReference>
<dbReference type="Gene3D" id="3.40.50.1820">
    <property type="entry name" value="alpha/beta hydrolase"/>
    <property type="match status" value="1"/>
</dbReference>
<protein>
    <submittedName>
        <fullName evidence="2">Alpha/beta fold hydrolase</fullName>
    </submittedName>
</protein>
<evidence type="ECO:0000313" key="3">
    <source>
        <dbReference type="Proteomes" id="UP000447393"/>
    </source>
</evidence>
<evidence type="ECO:0000313" key="2">
    <source>
        <dbReference type="EMBL" id="MYL48547.1"/>
    </source>
</evidence>
<sequence length="275" mass="32131">MTEPHWSSHIARDFTRLQYAVLKKSASSAKEAIIIIHGITAEFHHHEAFADECLRESDIYFPVLRGYDQSPKRGDIDYIGQYDDDLFDFIHFIEKKGYEKVTLAGHSMGCANLLRLIQKNKSAASEYLFIAPFFHPTLPVYREEATEKSSDRTDVDYTVFDKKVMLLMTLYKMNFHQFNDRTVAEIPDEFNKSEKLTLSFRLLASRFLEKIPPELLKDIKDKVSIYVGSEDEVLLHDEFQRYVKDHWNVDVTIIQGTDHNHILHHPQLHKEWAGQ</sequence>